<evidence type="ECO:0000313" key="6">
    <source>
        <dbReference type="Proteomes" id="UP000298355"/>
    </source>
</evidence>
<dbReference type="Gene3D" id="3.40.50.300">
    <property type="entry name" value="P-loop containing nucleotide triphosphate hydrolases"/>
    <property type="match status" value="2"/>
</dbReference>
<evidence type="ECO:0000256" key="2">
    <source>
        <dbReference type="ARBA" id="ARBA00023204"/>
    </source>
</evidence>
<evidence type="ECO:0000256" key="3">
    <source>
        <dbReference type="ARBA" id="ARBA00023236"/>
    </source>
</evidence>
<evidence type="ECO:0000256" key="1">
    <source>
        <dbReference type="ARBA" id="ARBA00022763"/>
    </source>
</evidence>
<name>A0ABY2JBI4_9MICO</name>
<dbReference type="SUPFAM" id="SSF52540">
    <property type="entry name" value="P-loop containing nucleoside triphosphate hydrolases"/>
    <property type="match status" value="1"/>
</dbReference>
<evidence type="ECO:0000259" key="4">
    <source>
        <dbReference type="Pfam" id="PF13476"/>
    </source>
</evidence>
<keyword evidence="3" id="KW-0742">SOS response</keyword>
<dbReference type="Proteomes" id="UP000298355">
    <property type="component" value="Unassembled WGS sequence"/>
</dbReference>
<dbReference type="PANTHER" id="PTHR32182:SF0">
    <property type="entry name" value="DNA REPLICATION AND REPAIR PROTEIN RECF"/>
    <property type="match status" value="1"/>
</dbReference>
<feature type="domain" description="Rad50/SbcC-type AAA" evidence="4">
    <location>
        <begin position="64"/>
        <end position="115"/>
    </location>
</feature>
<dbReference type="InterPro" id="IPR038729">
    <property type="entry name" value="Rad50/SbcC_AAA"/>
</dbReference>
<evidence type="ECO:0000313" key="5">
    <source>
        <dbReference type="EMBL" id="TFD01042.1"/>
    </source>
</evidence>
<comment type="caution">
    <text evidence="5">The sequence shown here is derived from an EMBL/GenBank/DDBJ whole genome shotgun (WGS) entry which is preliminary data.</text>
</comment>
<organism evidence="5 6">
    <name type="scientific">Cryobacterium breve</name>
    <dbReference type="NCBI Taxonomy" id="1259258"/>
    <lineage>
        <taxon>Bacteria</taxon>
        <taxon>Bacillati</taxon>
        <taxon>Actinomycetota</taxon>
        <taxon>Actinomycetes</taxon>
        <taxon>Micrococcales</taxon>
        <taxon>Microbacteriaceae</taxon>
        <taxon>Cryobacterium</taxon>
    </lineage>
</organism>
<keyword evidence="1" id="KW-0227">DNA damage</keyword>
<keyword evidence="6" id="KW-1185">Reference proteome</keyword>
<keyword evidence="2" id="KW-0234">DNA repair</keyword>
<proteinExistence type="predicted"/>
<sequence length="822" mass="89857">MDTASAALKELTLDQLGTSLTARFDGAATKDLTAWQLLVDLAHALAAATRDDELVNGRRWLLRSLTVTGFRGAKDRVELVLEHDRGLTVLHGENGSGKSSIAEALRMALEGRTGATHLGSVDNKGVHQIWGNSDERSQGVSSSLVVVSLCDEFSGDLFEIRATVGNDEVTRHGTLISGGDDKTFDSDSNAWNSWNEAVRTSPPVLAYAELAEELQKKSDLNTWLTSCLAMDNAVRLFETRVKERHEAAKSAFERIEWARKEAIVRLRNADTAGTVSGLVDIVEVAWEELSTVEARDDWLARQRLRPQLRGDEALPLSTASDISTWVTDFSAAETAYVETSLSALTTQVANALVDLDEQVRGSLQDANRDRCPACGSQSDNWREHLHRQSLSLTVQREAASSLRRVVREAGSKFLKPLAACMRVLKSLDTSEADFKHGLSLLQQVDEQSGAAGELDVPYLRSLRELSSWVSSPVATGYIVRAVEASGLKHEWECNRWDAVADYVDTWNQDWSMASTAADWKAAVGKWNSELGSLRKARALDLRLLVAPAVEQLLGDVGFTLDGLDITKAASSLKLKNKNLEDVQLSHLSAGQRNALILGPVLATAEGGIFAFTLLDDPVHAFDDFRVDRLAATLSAMGTRQSVILTTHDGRFVEYLRVHAPKEFSVVVTERDAFGTISLRESAAPWAELIDFAQELAPKIAKSGAISGRADIATLLRMAVDEALEALSLRLFAQMVPSRAAMERLRFAEIGTTKDRASYLRDAVKDVPSHKAEFSRGWNAISPLIRSWSDSVHNPNLAPGGADLHSHIAAARQASTSWQKIHG</sequence>
<dbReference type="PANTHER" id="PTHR32182">
    <property type="entry name" value="DNA REPLICATION AND REPAIR PROTEIN RECF"/>
    <property type="match status" value="1"/>
</dbReference>
<dbReference type="EMBL" id="SOGJ01000007">
    <property type="protein sequence ID" value="TFD01042.1"/>
    <property type="molecule type" value="Genomic_DNA"/>
</dbReference>
<protein>
    <submittedName>
        <fullName evidence="5">DUF2813 domain-containing protein</fullName>
    </submittedName>
</protein>
<accession>A0ABY2JBI4</accession>
<dbReference type="InterPro" id="IPR027417">
    <property type="entry name" value="P-loop_NTPase"/>
</dbReference>
<reference evidence="5 6" key="1">
    <citation type="submission" date="2019-03" db="EMBL/GenBank/DDBJ databases">
        <title>Genomics of glacier-inhabiting Cryobacterium strains.</title>
        <authorList>
            <person name="Liu Q."/>
            <person name="Xin Y.-H."/>
        </authorList>
    </citation>
    <scope>NUCLEOTIDE SEQUENCE [LARGE SCALE GENOMIC DNA]</scope>
    <source>
        <strain evidence="5 6">TMT4-23</strain>
    </source>
</reference>
<dbReference type="RefSeq" id="WP_134362036.1">
    <property type="nucleotide sequence ID" value="NZ_SOGJ01000007.1"/>
</dbReference>
<gene>
    <name evidence="5" type="ORF">E3O65_01715</name>
</gene>
<dbReference type="Pfam" id="PF13476">
    <property type="entry name" value="AAA_23"/>
    <property type="match status" value="1"/>
</dbReference>